<reference evidence="1" key="1">
    <citation type="submission" date="2021-08" db="EMBL/GenBank/DDBJ databases">
        <title>The first chromosome-level gecko genome reveals the dynamic sex chromosomes of Neotropical dwarf geckos (Sphaerodactylidae: Sphaerodactylus).</title>
        <authorList>
            <person name="Pinto B.J."/>
            <person name="Keating S.E."/>
            <person name="Gamble T."/>
        </authorList>
    </citation>
    <scope>NUCLEOTIDE SEQUENCE</scope>
    <source>
        <strain evidence="1">TG3544</strain>
    </source>
</reference>
<dbReference type="Proteomes" id="UP000827872">
    <property type="component" value="Linkage Group LG06"/>
</dbReference>
<organism evidence="1 2">
    <name type="scientific">Sphaerodactylus townsendi</name>
    <dbReference type="NCBI Taxonomy" id="933632"/>
    <lineage>
        <taxon>Eukaryota</taxon>
        <taxon>Metazoa</taxon>
        <taxon>Chordata</taxon>
        <taxon>Craniata</taxon>
        <taxon>Vertebrata</taxon>
        <taxon>Euteleostomi</taxon>
        <taxon>Lepidosauria</taxon>
        <taxon>Squamata</taxon>
        <taxon>Bifurcata</taxon>
        <taxon>Gekkota</taxon>
        <taxon>Sphaerodactylidae</taxon>
        <taxon>Sphaerodactylus</taxon>
    </lineage>
</organism>
<dbReference type="EMBL" id="CM037619">
    <property type="protein sequence ID" value="KAH8006377.1"/>
    <property type="molecule type" value="Genomic_DNA"/>
</dbReference>
<evidence type="ECO:0000313" key="1">
    <source>
        <dbReference type="EMBL" id="KAH8006377.1"/>
    </source>
</evidence>
<keyword evidence="2" id="KW-1185">Reference proteome</keyword>
<name>A0ACB8FM82_9SAUR</name>
<proteinExistence type="predicted"/>
<evidence type="ECO:0000313" key="2">
    <source>
        <dbReference type="Proteomes" id="UP000827872"/>
    </source>
</evidence>
<gene>
    <name evidence="1" type="ORF">K3G42_003216</name>
</gene>
<comment type="caution">
    <text evidence="1">The sequence shown here is derived from an EMBL/GenBank/DDBJ whole genome shotgun (WGS) entry which is preliminary data.</text>
</comment>
<sequence length="246" mass="28380">MTSLRAEINMKEPGTGDSQQPPEVTVVTHYDDQSSSSQDEITRLQDELQCLRNQYQDLSDEYQILQQSNKIMVHQLERMEALHYSELSPDRSRSKLDDALSLETDSEELVERYYFSSKRTSLVGTGSVCFKSVDVIGYGGNDYEEDNRMPMLMPILTEERSTSELQLQLENEEQKVEVVQAQCDSAQDTLREMESKYQVSREEWERLQEELRLCKEEIERLNGTIPVGGRVMPRRDRGPGLQEGRG</sequence>
<accession>A0ACB8FM82</accession>
<protein>
    <submittedName>
        <fullName evidence="1">Uncharacterized protein</fullName>
    </submittedName>
</protein>